<evidence type="ECO:0000313" key="2">
    <source>
        <dbReference type="Proteomes" id="UP000232673"/>
    </source>
</evidence>
<gene>
    <name evidence="1" type="ORF">APR41_05555</name>
</gene>
<sequence length="77" mass="8982">MFGLTTQIKRILNTFKTPPRRLNRRFRREGLIWENVLADSGYSSGENYEYFENKGLTTFLHTGPTKVDLKVSNTISR</sequence>
<protein>
    <recommendedName>
        <fullName evidence="3">Transposase IS4-like domain-containing protein</fullName>
    </recommendedName>
</protein>
<dbReference type="EMBL" id="LKTS01000034">
    <property type="protein sequence ID" value="PKD17675.1"/>
    <property type="molecule type" value="Genomic_DNA"/>
</dbReference>
<keyword evidence="2" id="KW-1185">Reference proteome</keyword>
<evidence type="ECO:0008006" key="3">
    <source>
        <dbReference type="Google" id="ProtNLM"/>
    </source>
</evidence>
<dbReference type="AlphaFoldDB" id="A0A2N0TSH6"/>
<evidence type="ECO:0000313" key="1">
    <source>
        <dbReference type="EMBL" id="PKD17675.1"/>
    </source>
</evidence>
<proteinExistence type="predicted"/>
<organism evidence="1 2">
    <name type="scientific">Salegentibacter salinarum</name>
    <dbReference type="NCBI Taxonomy" id="447422"/>
    <lineage>
        <taxon>Bacteria</taxon>
        <taxon>Pseudomonadati</taxon>
        <taxon>Bacteroidota</taxon>
        <taxon>Flavobacteriia</taxon>
        <taxon>Flavobacteriales</taxon>
        <taxon>Flavobacteriaceae</taxon>
        <taxon>Salegentibacter</taxon>
    </lineage>
</organism>
<comment type="caution">
    <text evidence="1">The sequence shown here is derived from an EMBL/GenBank/DDBJ whole genome shotgun (WGS) entry which is preliminary data.</text>
</comment>
<dbReference type="Proteomes" id="UP000232673">
    <property type="component" value="Unassembled WGS sequence"/>
</dbReference>
<reference evidence="1 2" key="1">
    <citation type="submission" date="2015-10" db="EMBL/GenBank/DDBJ databases">
        <title>Draft genome sequence of Salegentibacter salinarum KCTC 12975.</title>
        <authorList>
            <person name="Lin W."/>
            <person name="Zheng Q."/>
        </authorList>
    </citation>
    <scope>NUCLEOTIDE SEQUENCE [LARGE SCALE GENOMIC DNA]</scope>
    <source>
        <strain evidence="1 2">KCTC 12975</strain>
    </source>
</reference>
<accession>A0A2N0TSH6</accession>
<name>A0A2N0TSH6_9FLAO</name>